<dbReference type="SMR" id="A0A1S4BS04"/>
<evidence type="ECO:0000256" key="1">
    <source>
        <dbReference type="ARBA" id="ARBA00004123"/>
    </source>
</evidence>
<feature type="domain" description="Response regulatory" evidence="10">
    <location>
        <begin position="83"/>
        <end position="201"/>
    </location>
</feature>
<feature type="compositionally biased region" description="Polar residues" evidence="9">
    <location>
        <begin position="249"/>
        <end position="274"/>
    </location>
</feature>
<dbReference type="GO" id="GO:0009736">
    <property type="term" value="P:cytokinin-activated signaling pathway"/>
    <property type="evidence" value="ECO:0007669"/>
    <property type="project" value="InterPro"/>
</dbReference>
<dbReference type="PANTHER" id="PTHR43874">
    <property type="entry name" value="TWO-COMPONENT RESPONSE REGULATOR"/>
    <property type="match status" value="1"/>
</dbReference>
<keyword evidence="5" id="KW-0090">Biological rhythms</keyword>
<dbReference type="PROSITE" id="PS50110">
    <property type="entry name" value="RESPONSE_REGULATORY"/>
    <property type="match status" value="1"/>
</dbReference>
<dbReference type="GO" id="GO:0005634">
    <property type="term" value="C:nucleus"/>
    <property type="evidence" value="ECO:0007669"/>
    <property type="project" value="UniProtKB-SubCell"/>
</dbReference>
<dbReference type="RefSeq" id="XP_016491669.1">
    <property type="nucleotide sequence ID" value="XM_016636183.1"/>
</dbReference>
<dbReference type="PaxDb" id="4097-A0A1S4BS04"/>
<dbReference type="SUPFAM" id="SSF52172">
    <property type="entry name" value="CheY-like"/>
    <property type="match status" value="1"/>
</dbReference>
<dbReference type="Gene3D" id="3.40.50.2300">
    <property type="match status" value="1"/>
</dbReference>
<evidence type="ECO:0000256" key="2">
    <source>
        <dbReference type="ARBA" id="ARBA00010330"/>
    </source>
</evidence>
<dbReference type="InterPro" id="IPR011006">
    <property type="entry name" value="CheY-like_superfamily"/>
</dbReference>
<sequence>MTIVGDEEREMPDEDKVIGDGISHERLNVVQDNKINTNTTNSDRIDVRGNTLQAQGGLKLQQQQQSQGSVVCWEQFLHVTSIKVLLVENDDSTRHVVSALLRNCNYEVIEAANGLQAWKILENLTYHIDLVLTEVVMPCLSGLGLLCKIMSHYAHKTIPVIMMSSHDSMGLVFKCLSKGAVDFLVKPIRKNELKNLWQHVWRRCHSSSGSGSESGTQTQKSIKSKSKKSENNSGSNDGEDNGSDDLNVGNGSDDGSGTQSSWTKQAVEVDSSQAVPPRNLLPECSDSTCAQVLHSNAETAANRSAHITTKRKWQVGEEKPDYIAKGKPSLIGIPRNQKSQSENAIQIPSKLVGAKQNSLLEIDSNSSSFKMDKYQANLDRNCPSTEYHDVTAETSHHRSDSRELNKAVLESNNASINESKQPLLELSLKRLRGPKEPGKTAQDDRNVLRRSDLSAFSRYNLSSNPMTTPHGITLSSSLIDNSQEVAKKEPVCDIPTQTNEKLQHPTSNGTGNNIDMGSTTNKLPKELLLSIDKSEATSTINDLQPSSAFKPVKIDFRISPQQGQQVKPCNMQATTSLAPQGSHTDILIQQPHQHHRDHHVNDLDQRCTSNHVDCSLKKLAVGGRSCASSNILTRPYEGNPEYQSLNRSASGSNRGSNAQDGSYTAINAGGTNAESDNGLAGKNGSGDASGSGCGSTIDPSKLTRAAALTKFHWKKKERCFKKKDGIVAVKQEDSRTVATVSRIFSAADRAKQPKQYCRMMILSRTS</sequence>
<feature type="compositionally biased region" description="Polar residues" evidence="9">
    <location>
        <begin position="659"/>
        <end position="675"/>
    </location>
</feature>
<comment type="similarity">
    <text evidence="2">Belongs to the ARR-like family.</text>
</comment>
<dbReference type="SMART" id="SM00448">
    <property type="entry name" value="REC"/>
    <property type="match status" value="1"/>
</dbReference>
<evidence type="ECO:0000256" key="3">
    <source>
        <dbReference type="ARBA" id="ARBA00023012"/>
    </source>
</evidence>
<gene>
    <name evidence="11" type="primary">LOC107811287</name>
</gene>
<feature type="compositionally biased region" description="Low complexity" evidence="9">
    <location>
        <begin position="206"/>
        <end position="215"/>
    </location>
</feature>
<dbReference type="GO" id="GO:0010017">
    <property type="term" value="P:red or far-red light signaling pathway"/>
    <property type="evidence" value="ECO:0007669"/>
    <property type="project" value="UniProtKB-ARBA"/>
</dbReference>
<proteinExistence type="inferred from homology"/>
<dbReference type="STRING" id="4097.A0A1S4BS04"/>
<keyword evidence="3" id="KW-0902">Two-component regulatory system</keyword>
<evidence type="ECO:0000256" key="5">
    <source>
        <dbReference type="ARBA" id="ARBA00023108"/>
    </source>
</evidence>
<accession>A0A1S4BS04</accession>
<evidence type="ECO:0000256" key="9">
    <source>
        <dbReference type="SAM" id="MobiDB-lite"/>
    </source>
</evidence>
<feature type="region of interest" description="Disordered" evidence="9">
    <location>
        <begin position="637"/>
        <end position="695"/>
    </location>
</feature>
<organism evidence="11">
    <name type="scientific">Nicotiana tabacum</name>
    <name type="common">Common tobacco</name>
    <dbReference type="NCBI Taxonomy" id="4097"/>
    <lineage>
        <taxon>Eukaryota</taxon>
        <taxon>Viridiplantae</taxon>
        <taxon>Streptophyta</taxon>
        <taxon>Embryophyta</taxon>
        <taxon>Tracheophyta</taxon>
        <taxon>Spermatophyta</taxon>
        <taxon>Magnoliopsida</taxon>
        <taxon>eudicotyledons</taxon>
        <taxon>Gunneridae</taxon>
        <taxon>Pentapetalae</taxon>
        <taxon>asterids</taxon>
        <taxon>lamiids</taxon>
        <taxon>Solanales</taxon>
        <taxon>Solanaceae</taxon>
        <taxon>Nicotianoideae</taxon>
        <taxon>Nicotianeae</taxon>
        <taxon>Nicotiana</taxon>
    </lineage>
</organism>
<feature type="compositionally biased region" description="Gly residues" evidence="9">
    <location>
        <begin position="681"/>
        <end position="693"/>
    </location>
</feature>
<evidence type="ECO:0000313" key="11">
    <source>
        <dbReference type="RefSeq" id="XP_016491669.1"/>
    </source>
</evidence>
<evidence type="ECO:0000256" key="7">
    <source>
        <dbReference type="ARBA" id="ARBA00023242"/>
    </source>
</evidence>
<dbReference type="PANTHER" id="PTHR43874:SF125">
    <property type="entry name" value="TWO-COMPONENT RESPONSE REGULATOR-LIKE APRR7"/>
    <property type="match status" value="1"/>
</dbReference>
<dbReference type="KEGG" id="nta:107811287"/>
<feature type="compositionally biased region" description="Low complexity" evidence="9">
    <location>
        <begin position="646"/>
        <end position="658"/>
    </location>
</feature>
<dbReference type="AlphaFoldDB" id="A0A1S4BS04"/>
<dbReference type="InterPro" id="IPR001789">
    <property type="entry name" value="Sig_transdc_resp-reg_receiver"/>
</dbReference>
<feature type="region of interest" description="Disordered" evidence="9">
    <location>
        <begin position="206"/>
        <end position="280"/>
    </location>
</feature>
<dbReference type="OrthoDB" id="60033at2759"/>
<dbReference type="GO" id="GO:0045892">
    <property type="term" value="P:negative regulation of DNA-templated transcription"/>
    <property type="evidence" value="ECO:0007669"/>
    <property type="project" value="UniProtKB-ARBA"/>
</dbReference>
<feature type="region of interest" description="Disordered" evidence="9">
    <location>
        <begin position="498"/>
        <end position="520"/>
    </location>
</feature>
<keyword evidence="7" id="KW-0539">Nucleus</keyword>
<name>A0A1S4BS04_TOBAC</name>
<dbReference type="FunFam" id="3.40.50.2300:FF:000214">
    <property type="entry name" value="Two-component response regulator-like PRR37"/>
    <property type="match status" value="1"/>
</dbReference>
<dbReference type="GO" id="GO:0000160">
    <property type="term" value="P:phosphorelay signal transduction system"/>
    <property type="evidence" value="ECO:0007669"/>
    <property type="project" value="UniProtKB-KW"/>
</dbReference>
<keyword evidence="4" id="KW-0805">Transcription regulation</keyword>
<evidence type="ECO:0000256" key="8">
    <source>
        <dbReference type="PROSITE-ProRule" id="PRU00169"/>
    </source>
</evidence>
<protein>
    <submittedName>
        <fullName evidence="11">Two-component response regulator-like APRR7 isoform X1</fullName>
    </submittedName>
</protein>
<evidence type="ECO:0000256" key="4">
    <source>
        <dbReference type="ARBA" id="ARBA00023015"/>
    </source>
</evidence>
<dbReference type="InterPro" id="IPR045279">
    <property type="entry name" value="ARR-like"/>
</dbReference>
<evidence type="ECO:0000256" key="6">
    <source>
        <dbReference type="ARBA" id="ARBA00023163"/>
    </source>
</evidence>
<dbReference type="GO" id="GO:0007623">
    <property type="term" value="P:circadian rhythm"/>
    <property type="evidence" value="ECO:0007669"/>
    <property type="project" value="UniProtKB-ARBA"/>
</dbReference>
<comment type="subcellular location">
    <subcellularLocation>
        <location evidence="1">Nucleus</location>
    </subcellularLocation>
</comment>
<evidence type="ECO:0000259" key="10">
    <source>
        <dbReference type="PROSITE" id="PS50110"/>
    </source>
</evidence>
<comment type="caution">
    <text evidence="8">Lacks conserved residue(s) required for the propagation of feature annotation.</text>
</comment>
<dbReference type="Pfam" id="PF00072">
    <property type="entry name" value="Response_reg"/>
    <property type="match status" value="1"/>
</dbReference>
<keyword evidence="6" id="KW-0804">Transcription</keyword>
<reference evidence="11" key="1">
    <citation type="submission" date="2025-08" db="UniProtKB">
        <authorList>
            <consortium name="RefSeq"/>
        </authorList>
    </citation>
    <scope>IDENTIFICATION</scope>
</reference>